<protein>
    <submittedName>
        <fullName evidence="1">Uncharacterized protein</fullName>
    </submittedName>
</protein>
<dbReference type="OrthoDB" id="6437552at2759"/>
<dbReference type="AlphaFoldDB" id="A0A4Y2BKH4"/>
<dbReference type="Gene3D" id="3.30.420.10">
    <property type="entry name" value="Ribonuclease H-like superfamily/Ribonuclease H"/>
    <property type="match status" value="1"/>
</dbReference>
<evidence type="ECO:0000313" key="2">
    <source>
        <dbReference type="Proteomes" id="UP000499080"/>
    </source>
</evidence>
<dbReference type="EMBL" id="BGPR01000082">
    <property type="protein sequence ID" value="GBL91875.1"/>
    <property type="molecule type" value="Genomic_DNA"/>
</dbReference>
<dbReference type="InterPro" id="IPR012337">
    <property type="entry name" value="RNaseH-like_sf"/>
</dbReference>
<dbReference type="CDD" id="cd09276">
    <property type="entry name" value="Rnase_HI_RT_non_LTR"/>
    <property type="match status" value="1"/>
</dbReference>
<dbReference type="Proteomes" id="UP000499080">
    <property type="component" value="Unassembled WGS sequence"/>
</dbReference>
<organism evidence="1 2">
    <name type="scientific">Araneus ventricosus</name>
    <name type="common">Orbweaver spider</name>
    <name type="synonym">Epeira ventricosa</name>
    <dbReference type="NCBI Taxonomy" id="182803"/>
    <lineage>
        <taxon>Eukaryota</taxon>
        <taxon>Metazoa</taxon>
        <taxon>Ecdysozoa</taxon>
        <taxon>Arthropoda</taxon>
        <taxon>Chelicerata</taxon>
        <taxon>Arachnida</taxon>
        <taxon>Araneae</taxon>
        <taxon>Araneomorphae</taxon>
        <taxon>Entelegynae</taxon>
        <taxon>Araneoidea</taxon>
        <taxon>Araneidae</taxon>
        <taxon>Araneus</taxon>
    </lineage>
</organism>
<name>A0A4Y2BKH4_ARAVE</name>
<proteinExistence type="predicted"/>
<reference evidence="1 2" key="1">
    <citation type="journal article" date="2019" name="Sci. Rep.">
        <title>Orb-weaving spider Araneus ventricosus genome elucidates the spidroin gene catalogue.</title>
        <authorList>
            <person name="Kono N."/>
            <person name="Nakamura H."/>
            <person name="Ohtoshi R."/>
            <person name="Moran D.A.P."/>
            <person name="Shinohara A."/>
            <person name="Yoshida Y."/>
            <person name="Fujiwara M."/>
            <person name="Mori M."/>
            <person name="Tomita M."/>
            <person name="Arakawa K."/>
        </authorList>
    </citation>
    <scope>NUCLEOTIDE SEQUENCE [LARGE SCALE GENOMIC DNA]</scope>
</reference>
<evidence type="ECO:0000313" key="1">
    <source>
        <dbReference type="EMBL" id="GBL91875.1"/>
    </source>
</evidence>
<dbReference type="SUPFAM" id="SSF53098">
    <property type="entry name" value="Ribonuclease H-like"/>
    <property type="match status" value="1"/>
</dbReference>
<accession>A0A4Y2BKH4</accession>
<dbReference type="GO" id="GO:0003676">
    <property type="term" value="F:nucleic acid binding"/>
    <property type="evidence" value="ECO:0007669"/>
    <property type="project" value="InterPro"/>
</dbReference>
<gene>
    <name evidence="1" type="ORF">AVEN_172789_1</name>
</gene>
<keyword evidence="2" id="KW-1185">Reference proteome</keyword>
<sequence>MPHLNLLQPKSCKIIEKVQRIACATWGLKPSVVKEIYLVVLEKILMYGREIEYLDKVKLNNKLLHMQRSPLLLITKAYSTTSTGALHILSGCPPLDLKVRTHVMTSQLIKNSREIGGLQSFEFEMAREPWEVVKISWSLFDESQTFGNLIHTDGSKIKNRVRCAFVYFQENDEIFSELFRLSGEATVFMAEVVAIWQAVKYIIGRQPRQAKIILDSRSALMSLALVHER</sequence>
<dbReference type="InterPro" id="IPR036397">
    <property type="entry name" value="RNaseH_sf"/>
</dbReference>
<comment type="caution">
    <text evidence="1">The sequence shown here is derived from an EMBL/GenBank/DDBJ whole genome shotgun (WGS) entry which is preliminary data.</text>
</comment>